<dbReference type="EMBL" id="CAFBJH010000010">
    <property type="protein sequence ID" value="CAB4848363.1"/>
    <property type="molecule type" value="Genomic_DNA"/>
</dbReference>
<evidence type="ECO:0000313" key="9">
    <source>
        <dbReference type="EMBL" id="CAB5002498.1"/>
    </source>
</evidence>
<evidence type="ECO:0000313" key="5">
    <source>
        <dbReference type="EMBL" id="CAB4771541.1"/>
    </source>
</evidence>
<accession>A0A6J6G659</accession>
<feature type="compositionally biased region" description="Basic and acidic residues" evidence="1">
    <location>
        <begin position="9"/>
        <end position="38"/>
    </location>
</feature>
<evidence type="ECO:0000313" key="4">
    <source>
        <dbReference type="EMBL" id="CAB4689129.1"/>
    </source>
</evidence>
<evidence type="ECO:0000313" key="8">
    <source>
        <dbReference type="EMBL" id="CAB4970522.1"/>
    </source>
</evidence>
<dbReference type="EMBL" id="CAFBOE010000016">
    <property type="protein sequence ID" value="CAB4970522.1"/>
    <property type="molecule type" value="Genomic_DNA"/>
</dbReference>
<evidence type="ECO:0000313" key="2">
    <source>
        <dbReference type="EMBL" id="CAB4596842.1"/>
    </source>
</evidence>
<sequence>MSEITPKSSADERDPAQDQEDEKQRDAQLLEDKPPHHD</sequence>
<protein>
    <submittedName>
        <fullName evidence="2">Unannotated protein</fullName>
    </submittedName>
</protein>
<evidence type="ECO:0000313" key="6">
    <source>
        <dbReference type="EMBL" id="CAB4797907.1"/>
    </source>
</evidence>
<dbReference type="EMBL" id="CAEZXT010000005">
    <property type="protein sequence ID" value="CAB4689129.1"/>
    <property type="molecule type" value="Genomic_DNA"/>
</dbReference>
<name>A0A6J6G659_9ZZZZ</name>
<evidence type="ECO:0000256" key="1">
    <source>
        <dbReference type="SAM" id="MobiDB-lite"/>
    </source>
</evidence>
<dbReference type="EMBL" id="CAFBQZ010000003">
    <property type="protein sequence ID" value="CAB5069939.1"/>
    <property type="molecule type" value="Genomic_DNA"/>
</dbReference>
<dbReference type="EMBL" id="CAFBPG010000004">
    <property type="protein sequence ID" value="CAB5002498.1"/>
    <property type="molecule type" value="Genomic_DNA"/>
</dbReference>
<evidence type="ECO:0000313" key="10">
    <source>
        <dbReference type="EMBL" id="CAB5069939.1"/>
    </source>
</evidence>
<reference evidence="2" key="1">
    <citation type="submission" date="2020-05" db="EMBL/GenBank/DDBJ databases">
        <authorList>
            <person name="Chiriac C."/>
            <person name="Salcher M."/>
            <person name="Ghai R."/>
            <person name="Kavagutti S V."/>
        </authorList>
    </citation>
    <scope>NUCLEOTIDE SEQUENCE</scope>
</reference>
<organism evidence="2">
    <name type="scientific">freshwater metagenome</name>
    <dbReference type="NCBI Taxonomy" id="449393"/>
    <lineage>
        <taxon>unclassified sequences</taxon>
        <taxon>metagenomes</taxon>
        <taxon>ecological metagenomes</taxon>
    </lineage>
</organism>
<dbReference type="EMBL" id="CAEZWS010000006">
    <property type="protein sequence ID" value="CAB4657506.1"/>
    <property type="molecule type" value="Genomic_DNA"/>
</dbReference>
<dbReference type="AlphaFoldDB" id="A0A6J6G659"/>
<gene>
    <name evidence="2" type="ORF">UFOPK1773_01148</name>
    <name evidence="3" type="ORF">UFOPK2288_00211</name>
    <name evidence="4" type="ORF">UFOPK2589_00141</name>
    <name evidence="5" type="ORF">UFOPK2931_00173</name>
    <name evidence="6" type="ORF">UFOPK3056_00306</name>
    <name evidence="7" type="ORF">UFOPK3287_00307</name>
    <name evidence="8" type="ORF">UFOPK3916_00359</name>
    <name evidence="9" type="ORF">UFOPK4074_00102</name>
    <name evidence="10" type="ORF">UFOPK4372_00116</name>
</gene>
<feature type="region of interest" description="Disordered" evidence="1">
    <location>
        <begin position="1"/>
        <end position="38"/>
    </location>
</feature>
<evidence type="ECO:0000313" key="7">
    <source>
        <dbReference type="EMBL" id="CAB4848363.1"/>
    </source>
</evidence>
<dbReference type="EMBL" id="CAEZUA010000103">
    <property type="protein sequence ID" value="CAB4596842.1"/>
    <property type="molecule type" value="Genomic_DNA"/>
</dbReference>
<evidence type="ECO:0000313" key="3">
    <source>
        <dbReference type="EMBL" id="CAB4657506.1"/>
    </source>
</evidence>
<proteinExistence type="predicted"/>
<dbReference type="EMBL" id="CAFAAR010000014">
    <property type="protein sequence ID" value="CAB4797907.1"/>
    <property type="molecule type" value="Genomic_DNA"/>
</dbReference>
<dbReference type="EMBL" id="CAEZZZ010000004">
    <property type="protein sequence ID" value="CAB4771541.1"/>
    <property type="molecule type" value="Genomic_DNA"/>
</dbReference>